<comment type="caution">
    <text evidence="12">The sequence shown here is derived from an EMBL/GenBank/DDBJ whole genome shotgun (WGS) entry which is preliminary data.</text>
</comment>
<evidence type="ECO:0000256" key="3">
    <source>
        <dbReference type="ARBA" id="ARBA00022642"/>
    </source>
</evidence>
<dbReference type="AlphaFoldDB" id="A0A2M7QJP9"/>
<dbReference type="HAMAP" id="MF_00244">
    <property type="entry name" value="NaMN_adenylyltr"/>
    <property type="match status" value="1"/>
</dbReference>
<dbReference type="PANTHER" id="PTHR39321">
    <property type="entry name" value="NICOTINATE-NUCLEOTIDE ADENYLYLTRANSFERASE-RELATED"/>
    <property type="match status" value="1"/>
</dbReference>
<evidence type="ECO:0000256" key="5">
    <source>
        <dbReference type="ARBA" id="ARBA00022695"/>
    </source>
</evidence>
<dbReference type="InterPro" id="IPR004821">
    <property type="entry name" value="Cyt_trans-like"/>
</dbReference>
<dbReference type="UniPathway" id="UPA00253">
    <property type="reaction ID" value="UER00332"/>
</dbReference>
<keyword evidence="6 10" id="KW-0547">Nucleotide-binding</keyword>
<evidence type="ECO:0000256" key="7">
    <source>
        <dbReference type="ARBA" id="ARBA00022840"/>
    </source>
</evidence>
<evidence type="ECO:0000313" key="12">
    <source>
        <dbReference type="EMBL" id="PIY72080.1"/>
    </source>
</evidence>
<evidence type="ECO:0000259" key="11">
    <source>
        <dbReference type="Pfam" id="PF01467"/>
    </source>
</evidence>
<comment type="function">
    <text evidence="1 10">Catalyzes the reversible adenylation of nicotinate mononucleotide (NaMN) to nicotinic acid adenine dinucleotide (NaAD).</text>
</comment>
<comment type="pathway">
    <text evidence="2 10">Cofactor biosynthesis; NAD(+) biosynthesis; deamido-NAD(+) from nicotinate D-ribonucleotide: step 1/1.</text>
</comment>
<evidence type="ECO:0000256" key="8">
    <source>
        <dbReference type="ARBA" id="ARBA00023027"/>
    </source>
</evidence>
<accession>A0A2M7QJP9</accession>
<keyword evidence="7 10" id="KW-0067">ATP-binding</keyword>
<dbReference type="InterPro" id="IPR014729">
    <property type="entry name" value="Rossmann-like_a/b/a_fold"/>
</dbReference>
<feature type="domain" description="Cytidyltransferase-like" evidence="11">
    <location>
        <begin position="5"/>
        <end position="178"/>
    </location>
</feature>
<dbReference type="PANTHER" id="PTHR39321:SF3">
    <property type="entry name" value="PHOSPHOPANTETHEINE ADENYLYLTRANSFERASE"/>
    <property type="match status" value="1"/>
</dbReference>
<evidence type="ECO:0000256" key="4">
    <source>
        <dbReference type="ARBA" id="ARBA00022679"/>
    </source>
</evidence>
<dbReference type="GO" id="GO:0009435">
    <property type="term" value="P:NAD+ biosynthetic process"/>
    <property type="evidence" value="ECO:0007669"/>
    <property type="project" value="UniProtKB-UniRule"/>
</dbReference>
<organism evidence="12 13">
    <name type="scientific">Candidatus Roizmanbacteria bacterium CG_4_10_14_0_8_um_filter_33_9</name>
    <dbReference type="NCBI Taxonomy" id="1974826"/>
    <lineage>
        <taxon>Bacteria</taxon>
        <taxon>Candidatus Roizmaniibacteriota</taxon>
    </lineage>
</organism>
<keyword evidence="3 10" id="KW-0662">Pyridine nucleotide biosynthesis</keyword>
<evidence type="ECO:0000256" key="2">
    <source>
        <dbReference type="ARBA" id="ARBA00005019"/>
    </source>
</evidence>
<reference evidence="13" key="1">
    <citation type="submission" date="2017-09" db="EMBL/GenBank/DDBJ databases">
        <title>Depth-based differentiation of microbial function through sediment-hosted aquifers and enrichment of novel symbionts in the deep terrestrial subsurface.</title>
        <authorList>
            <person name="Probst A.J."/>
            <person name="Ladd B."/>
            <person name="Jarett J.K."/>
            <person name="Geller-Mcgrath D.E."/>
            <person name="Sieber C.M.K."/>
            <person name="Emerson J.B."/>
            <person name="Anantharaman K."/>
            <person name="Thomas B.C."/>
            <person name="Malmstrom R."/>
            <person name="Stieglmeier M."/>
            <person name="Klingl A."/>
            <person name="Woyke T."/>
            <person name="Ryan C.M."/>
            <person name="Banfield J.F."/>
        </authorList>
    </citation>
    <scope>NUCLEOTIDE SEQUENCE [LARGE SCALE GENOMIC DNA]</scope>
</reference>
<dbReference type="SUPFAM" id="SSF52374">
    <property type="entry name" value="Nucleotidylyl transferase"/>
    <property type="match status" value="1"/>
</dbReference>
<dbReference type="NCBIfam" id="TIGR00482">
    <property type="entry name" value="nicotinate (nicotinamide) nucleotide adenylyltransferase"/>
    <property type="match status" value="1"/>
</dbReference>
<dbReference type="EC" id="2.7.7.18" evidence="10"/>
<keyword evidence="5 10" id="KW-0548">Nucleotidyltransferase</keyword>
<name>A0A2M7QJP9_9BACT</name>
<keyword evidence="4 10" id="KW-0808">Transferase</keyword>
<dbReference type="InterPro" id="IPR005248">
    <property type="entry name" value="NadD/NMNAT"/>
</dbReference>
<comment type="catalytic activity">
    <reaction evidence="9 10">
        <text>nicotinate beta-D-ribonucleotide + ATP + H(+) = deamido-NAD(+) + diphosphate</text>
        <dbReference type="Rhea" id="RHEA:22860"/>
        <dbReference type="ChEBI" id="CHEBI:15378"/>
        <dbReference type="ChEBI" id="CHEBI:30616"/>
        <dbReference type="ChEBI" id="CHEBI:33019"/>
        <dbReference type="ChEBI" id="CHEBI:57502"/>
        <dbReference type="ChEBI" id="CHEBI:58437"/>
        <dbReference type="EC" id="2.7.7.18"/>
    </reaction>
</comment>
<dbReference type="GO" id="GO:0005524">
    <property type="term" value="F:ATP binding"/>
    <property type="evidence" value="ECO:0007669"/>
    <property type="project" value="UniProtKB-KW"/>
</dbReference>
<evidence type="ECO:0000256" key="10">
    <source>
        <dbReference type="HAMAP-Rule" id="MF_00244"/>
    </source>
</evidence>
<dbReference type="EMBL" id="PFLI01000097">
    <property type="protein sequence ID" value="PIY72080.1"/>
    <property type="molecule type" value="Genomic_DNA"/>
</dbReference>
<keyword evidence="8 10" id="KW-0520">NAD</keyword>
<proteinExistence type="inferred from homology"/>
<evidence type="ECO:0000313" key="13">
    <source>
        <dbReference type="Proteomes" id="UP000229401"/>
    </source>
</evidence>
<dbReference type="CDD" id="cd02165">
    <property type="entry name" value="NMNAT"/>
    <property type="match status" value="1"/>
</dbReference>
<evidence type="ECO:0000256" key="9">
    <source>
        <dbReference type="ARBA" id="ARBA00048721"/>
    </source>
</evidence>
<comment type="similarity">
    <text evidence="10">Belongs to the NadD family.</text>
</comment>
<gene>
    <name evidence="10 12" type="primary">nadD</name>
    <name evidence="12" type="ORF">COY87_02850</name>
</gene>
<evidence type="ECO:0000256" key="6">
    <source>
        <dbReference type="ARBA" id="ARBA00022741"/>
    </source>
</evidence>
<evidence type="ECO:0000256" key="1">
    <source>
        <dbReference type="ARBA" id="ARBA00002324"/>
    </source>
</evidence>
<sequence>MRIAILGGAFDPPHIGHYLVARQTLEKLHMDEVWFMVCYQYFPEFPIKNFRISSYTYRYKMVEYISTPPLIVSNFESNFNKSSKTINTLLLLKEHYPQHMFYWIIGSDQLETFRLWNKWSDIVQNHNLIIFPRDTNFVNLENRVKRAFQLNIIPSHIIILEETELIVSNISSSLIRKRIRTGLPIKGMVDEKVERYIRKNKLYKIPNVK</sequence>
<dbReference type="Gene3D" id="3.40.50.620">
    <property type="entry name" value="HUPs"/>
    <property type="match status" value="1"/>
</dbReference>
<dbReference type="Proteomes" id="UP000229401">
    <property type="component" value="Unassembled WGS sequence"/>
</dbReference>
<dbReference type="GO" id="GO:0004515">
    <property type="term" value="F:nicotinate-nucleotide adenylyltransferase activity"/>
    <property type="evidence" value="ECO:0007669"/>
    <property type="project" value="UniProtKB-UniRule"/>
</dbReference>
<protein>
    <recommendedName>
        <fullName evidence="10">Probable nicotinate-nucleotide adenylyltransferase</fullName>
        <ecNumber evidence="10">2.7.7.18</ecNumber>
    </recommendedName>
    <alternativeName>
        <fullName evidence="10">Deamido-NAD(+) diphosphorylase</fullName>
    </alternativeName>
    <alternativeName>
        <fullName evidence="10">Deamido-NAD(+) pyrophosphorylase</fullName>
    </alternativeName>
    <alternativeName>
        <fullName evidence="10">Nicotinate mononucleotide adenylyltransferase</fullName>
        <shortName evidence="10">NaMN adenylyltransferase</shortName>
    </alternativeName>
</protein>
<dbReference type="Pfam" id="PF01467">
    <property type="entry name" value="CTP_transf_like"/>
    <property type="match status" value="1"/>
</dbReference>